<dbReference type="OrthoDB" id="1752371at2759"/>
<name>A0A2P5D7U4_PARAD</name>
<dbReference type="Proteomes" id="UP000237105">
    <property type="component" value="Unassembled WGS sequence"/>
</dbReference>
<organism evidence="2 3">
    <name type="scientific">Parasponia andersonii</name>
    <name type="common">Sponia andersonii</name>
    <dbReference type="NCBI Taxonomy" id="3476"/>
    <lineage>
        <taxon>Eukaryota</taxon>
        <taxon>Viridiplantae</taxon>
        <taxon>Streptophyta</taxon>
        <taxon>Embryophyta</taxon>
        <taxon>Tracheophyta</taxon>
        <taxon>Spermatophyta</taxon>
        <taxon>Magnoliopsida</taxon>
        <taxon>eudicotyledons</taxon>
        <taxon>Gunneridae</taxon>
        <taxon>Pentapetalae</taxon>
        <taxon>rosids</taxon>
        <taxon>fabids</taxon>
        <taxon>Rosales</taxon>
        <taxon>Cannabaceae</taxon>
        <taxon>Parasponia</taxon>
    </lineage>
</organism>
<evidence type="ECO:0000256" key="1">
    <source>
        <dbReference type="SAM" id="MobiDB-lite"/>
    </source>
</evidence>
<dbReference type="PANTHER" id="PTHR48435:SF1">
    <property type="entry name" value="POLYPROTEIN"/>
    <property type="match status" value="1"/>
</dbReference>
<gene>
    <name evidence="2" type="ORF">PanWU01x14_088030</name>
</gene>
<evidence type="ECO:0000313" key="2">
    <source>
        <dbReference type="EMBL" id="PON69362.1"/>
    </source>
</evidence>
<dbReference type="InterPro" id="IPR053098">
    <property type="entry name" value="Petuviruses_polyprotein"/>
</dbReference>
<dbReference type="AlphaFoldDB" id="A0A2P5D7U4"/>
<proteinExistence type="predicted"/>
<evidence type="ECO:0000313" key="3">
    <source>
        <dbReference type="Proteomes" id="UP000237105"/>
    </source>
</evidence>
<comment type="caution">
    <text evidence="2">The sequence shown here is derived from an EMBL/GenBank/DDBJ whole genome shotgun (WGS) entry which is preliminary data.</text>
</comment>
<dbReference type="PANTHER" id="PTHR48435">
    <property type="entry name" value="POLYPROTEIN"/>
    <property type="match status" value="1"/>
</dbReference>
<protein>
    <submittedName>
        <fullName evidence="2">Uncharacterized protein</fullName>
    </submittedName>
</protein>
<dbReference type="EMBL" id="JXTB01000056">
    <property type="protein sequence ID" value="PON69362.1"/>
    <property type="molecule type" value="Genomic_DNA"/>
</dbReference>
<accession>A0A2P5D7U4</accession>
<reference evidence="3" key="1">
    <citation type="submission" date="2016-06" db="EMBL/GenBank/DDBJ databases">
        <title>Parallel loss of symbiosis genes in relatives of nitrogen-fixing non-legume Parasponia.</title>
        <authorList>
            <person name="Van Velzen R."/>
            <person name="Holmer R."/>
            <person name="Bu F."/>
            <person name="Rutten L."/>
            <person name="Van Zeijl A."/>
            <person name="Liu W."/>
            <person name="Santuari L."/>
            <person name="Cao Q."/>
            <person name="Sharma T."/>
            <person name="Shen D."/>
            <person name="Roswanjaya Y."/>
            <person name="Wardhani T."/>
            <person name="Kalhor M.S."/>
            <person name="Jansen J."/>
            <person name="Van den Hoogen J."/>
            <person name="Gungor B."/>
            <person name="Hartog M."/>
            <person name="Hontelez J."/>
            <person name="Verver J."/>
            <person name="Yang W.-C."/>
            <person name="Schijlen E."/>
            <person name="Repin R."/>
            <person name="Schilthuizen M."/>
            <person name="Schranz E."/>
            <person name="Heidstra R."/>
            <person name="Miyata K."/>
            <person name="Fedorova E."/>
            <person name="Kohlen W."/>
            <person name="Bisseling T."/>
            <person name="Smit S."/>
            <person name="Geurts R."/>
        </authorList>
    </citation>
    <scope>NUCLEOTIDE SEQUENCE [LARGE SCALE GENOMIC DNA]</scope>
    <source>
        <strain evidence="3">cv. WU1-14</strain>
    </source>
</reference>
<feature type="region of interest" description="Disordered" evidence="1">
    <location>
        <begin position="104"/>
        <end position="123"/>
    </location>
</feature>
<keyword evidence="3" id="KW-1185">Reference proteome</keyword>
<sequence length="398" mass="44544">MPNYFTTQYMMSTVIPAAAEIESFDKDGNPCYAFSSKAGHCYWDVCNCQMCASGDWPEAKPETKKTSRILKEQLEAKSEKVGLLGQPSGKFDYIVKYSCPQNIQQEPPLPPSGWDDHNQEDESPQHILPCYKKMAKWIKKEQKDEQPDTPTQSILMMSSYDKDFPPLGSFHDQTGTTTHQLKVLNPTTRDPDGTTKKISPAEAVLNWQTENMIAQNSVLQKIDQKVASCLYSPRLCHQSCKIPVKPEAKLRRISPLWLPGFWASRRSQALNSWKRLLHLVGGKSSKVNVWNFPLDVFGACGWFVPVWFESVSSSCSSIIGSVLVVPEVPVPWVIYCCGSSSLSPDVSVVVDHSPSDESSSRSSSRFIWDKVLRQCCWMAFVKPFVAEVPPCTINCSGG</sequence>